<reference evidence="3 4" key="1">
    <citation type="submission" date="2016-12" db="EMBL/GenBank/DDBJ databases">
        <title>Complete genome sequence of Microbacterium aurum KACC 15219.</title>
        <authorList>
            <person name="Jung Y."/>
            <person name="Shin J.-H."/>
            <person name="Lee Y.-J."/>
            <person name="Yi H."/>
            <person name="Bahn Y.-S."/>
            <person name="Kim J.F."/>
            <person name="Lee D.-W."/>
        </authorList>
    </citation>
    <scope>NUCLEOTIDE SEQUENCE [LARGE SCALE GENOMIC DNA]</scope>
    <source>
        <strain evidence="3 4">KACC 15219</strain>
    </source>
</reference>
<dbReference type="InterPro" id="IPR024537">
    <property type="entry name" value="DUF3322"/>
</dbReference>
<protein>
    <recommendedName>
        <fullName evidence="5">DUF3322 and DUF2220 domain-containing protein</fullName>
    </recommendedName>
</protein>
<name>A0A1P8U5P7_9MICO</name>
<feature type="domain" description="DUF3322" evidence="2">
    <location>
        <begin position="7"/>
        <end position="189"/>
    </location>
</feature>
<dbReference type="Pfam" id="PF09983">
    <property type="entry name" value="JetD_C"/>
    <property type="match status" value="1"/>
</dbReference>
<gene>
    <name evidence="3" type="ORF">BOH66_03410</name>
</gene>
<dbReference type="KEGG" id="maur:BOH66_03410"/>
<dbReference type="Pfam" id="PF11795">
    <property type="entry name" value="DUF3322"/>
    <property type="match status" value="1"/>
</dbReference>
<dbReference type="Proteomes" id="UP000187185">
    <property type="component" value="Chromosome"/>
</dbReference>
<feature type="domain" description="Wadjet protein JetD C-terminal" evidence="1">
    <location>
        <begin position="200"/>
        <end position="367"/>
    </location>
</feature>
<dbReference type="OrthoDB" id="322908at2"/>
<evidence type="ECO:0000313" key="3">
    <source>
        <dbReference type="EMBL" id="APZ33430.1"/>
    </source>
</evidence>
<dbReference type="InterPro" id="IPR024534">
    <property type="entry name" value="JetD_C"/>
</dbReference>
<evidence type="ECO:0000259" key="2">
    <source>
        <dbReference type="Pfam" id="PF11795"/>
    </source>
</evidence>
<evidence type="ECO:0008006" key="5">
    <source>
        <dbReference type="Google" id="ProtNLM"/>
    </source>
</evidence>
<evidence type="ECO:0000313" key="4">
    <source>
        <dbReference type="Proteomes" id="UP000187185"/>
    </source>
</evidence>
<evidence type="ECO:0000259" key="1">
    <source>
        <dbReference type="Pfam" id="PF09983"/>
    </source>
</evidence>
<dbReference type="RefSeq" id="WP_076689306.1">
    <property type="nucleotide sequence ID" value="NZ_CP018762.1"/>
</dbReference>
<proteinExistence type="predicted"/>
<dbReference type="PIRSF" id="PIRSF028408">
    <property type="entry name" value="UCP028408"/>
    <property type="match status" value="1"/>
</dbReference>
<dbReference type="AlphaFoldDB" id="A0A1P8U5P7"/>
<dbReference type="STRING" id="36805.BOH66_03410"/>
<accession>A0A1P8U5P7</accession>
<dbReference type="InterPro" id="IPR014544">
    <property type="entry name" value="UCP028408"/>
</dbReference>
<organism evidence="3 4">
    <name type="scientific">Microbacterium aurum</name>
    <dbReference type="NCBI Taxonomy" id="36805"/>
    <lineage>
        <taxon>Bacteria</taxon>
        <taxon>Bacillati</taxon>
        <taxon>Actinomycetota</taxon>
        <taxon>Actinomycetes</taxon>
        <taxon>Micrococcales</taxon>
        <taxon>Microbacteriaceae</taxon>
        <taxon>Microbacterium</taxon>
    </lineage>
</organism>
<sequence>MTTPVTPPDLRARAKKLFDRDARTWAAEQQAGVVLDVPLRPPTEREALSDLNRVRGWVNSWRDVTAEPDIQLEWVLRSWSRVGSQEVPVRAVIRGPEAIARVAGEADGWRRLVTRLGELRGLVGSDAGGVLRAHARAITDLDAADFDRLVDVLTWLRENPTSGRLIRELPIRGIHTKWIEARRGLVEALHRAGTGAPGLGLREPSPLMRIRVLDPSLSFQGLTDVTAPVGDLAANAIRPERVFVFENLATLLAMPNVPQAVAIHGGGHRVDLVARLPWAQAVTYWGDLDSHGFAILNRLRARGVDATSALMDGDTLYDHRDLWGIDPDPNVGVLELLTPGERATLQSLSAEGNIRLEQERIPWSYALGQLDMR</sequence>
<dbReference type="EMBL" id="CP018762">
    <property type="protein sequence ID" value="APZ33430.1"/>
    <property type="molecule type" value="Genomic_DNA"/>
</dbReference>
<keyword evidence="4" id="KW-1185">Reference proteome</keyword>